<evidence type="ECO:0000256" key="2">
    <source>
        <dbReference type="ARBA" id="ARBA00022771"/>
    </source>
</evidence>
<dbReference type="GO" id="GO:0030544">
    <property type="term" value="F:Hsp70 protein binding"/>
    <property type="evidence" value="ECO:0007669"/>
    <property type="project" value="TreeGrafter"/>
</dbReference>
<dbReference type="VEuPathDB" id="FungiDB:HpaG808088"/>
<sequence>MAIIDAEHRRFMELSAAKNEREDEFANGSVFDEAESIADDGENGDDEVADPGAMISISDESLSSRESCTNREDLQEDQEADEVVSLSPELTSLVLEDASFDNVEGAEVVEASFDNVGGAEVGEASVDNVEGAEVAEGYAVFVYPLEDESQESCSRETLHNVLLDLNVATMELAYLKGQEHDIVPRSADVGRIVLDGIFASIWGDLLWERLGVARAVLLADFFCRHGNAYGGYNRVQLERLKQLPIFVNIRNELCALRSESHYFLIPPELNLTDIPLPPDAQQCFLKSNPNLNAFYQELGVEEMSDSRLLIYVLPMYGELPEVQRTQILQIILRKWQSLRHNTELISLLSASALFSDGECKDGSCCTASSFCDPRNSVLTTIFDGVRGRFPARRYRTPEWLDLMSEIGLQTEVTADIFVECAERIDERCSDKQALSAEDEKLTTALHQFFVQNYDKFDRSRIFFERITPLAFVPAILYEAPGVLKSTLSARVSSGSYSPRYVVRKYSECAIPDDQALVYTTMPILASVALPARVLFSRLCIQSPPPQDQVIAHLLSITNSNCASSSGSLNWQFFMPMDKVFQAIFQYLQENWDKIDVKTRKRLTAAAVIPVGSTLVKGSRLFFHLGENLAPLLYEVPRMFGAYDALFRRMGSKVSPTVDDYICLLSDLNLECCGHPLNLNELIAAARSVERLVTAMADSNHRLSTDEKKSIFLPSGNAVMRPMLAMAYNDSSALCSSIDITQLPLVHPRISTRCCNILGVPGATTVVTEELDGGENLIEMLVSDDIAHFTSVLASQPFVDGLRTIITTQQQKSPLYDAFGFAPDFEDLNRRVLSLAKYEVKCVTELRSRFVAKLDCPPRRIDVTKASRMGNLSFLDQTSGQIYIAKRTLEGRCDMGLRASYLVARCINQILGGILQDCSVLESILTCDEDKIPVVLQRLDVYEDPVLIEEKLRGVLGQPLCEADCANVELAPLRSCLAGELVAVEGRDGSLRYSKILREGPSDIAGVSQYEVKVDSSATRQVLATEVYFFRSARVRTGSRFDAVASEPSTAPSSHLSTSHCENAVLPSSVVTIISGADSSEITSDVNIPAPAVSSANILSAVNDLLSRLNVTLDMSVQDLMAENLQMQRRLEVAEDSRRAAATQIDTVTREKKELLDALVCAVCLENQVNRVLIPCGHIYCGSCVEQLPRPSCPICRQDIFSSSVFHVPS</sequence>
<evidence type="ECO:0000313" key="7">
    <source>
        <dbReference type="EnsemblProtists" id="HpaP808088"/>
    </source>
</evidence>
<dbReference type="PANTHER" id="PTHR15600">
    <property type="entry name" value="SACSIN"/>
    <property type="match status" value="1"/>
</dbReference>
<dbReference type="InterPro" id="IPR001841">
    <property type="entry name" value="Znf_RING"/>
</dbReference>
<organism evidence="7 8">
    <name type="scientific">Hyaloperonospora arabidopsidis (strain Emoy2)</name>
    <name type="common">Downy mildew agent</name>
    <name type="synonym">Peronospora arabidopsidis</name>
    <dbReference type="NCBI Taxonomy" id="559515"/>
    <lineage>
        <taxon>Eukaryota</taxon>
        <taxon>Sar</taxon>
        <taxon>Stramenopiles</taxon>
        <taxon>Oomycota</taxon>
        <taxon>Peronosporomycetes</taxon>
        <taxon>Peronosporales</taxon>
        <taxon>Peronosporaceae</taxon>
        <taxon>Hyaloperonospora</taxon>
    </lineage>
</organism>
<dbReference type="InterPro" id="IPR017907">
    <property type="entry name" value="Znf_RING_CS"/>
</dbReference>
<dbReference type="SMART" id="SM00184">
    <property type="entry name" value="RING"/>
    <property type="match status" value="1"/>
</dbReference>
<dbReference type="Gene3D" id="3.30.40.10">
    <property type="entry name" value="Zinc/RING finger domain, C3HC4 (zinc finger)"/>
    <property type="match status" value="1"/>
</dbReference>
<dbReference type="STRING" id="559515.M4BNV0"/>
<dbReference type="PANTHER" id="PTHR15600:SF42">
    <property type="entry name" value="SACSIN"/>
    <property type="match status" value="1"/>
</dbReference>
<dbReference type="AlphaFoldDB" id="M4BNV0"/>
<accession>M4BNV0</accession>
<dbReference type="InterPro" id="IPR052972">
    <property type="entry name" value="Sacsin_chaperone_reg"/>
</dbReference>
<dbReference type="EMBL" id="JH598476">
    <property type="status" value="NOT_ANNOTATED_CDS"/>
    <property type="molecule type" value="Genomic_DNA"/>
</dbReference>
<dbReference type="EnsemblProtists" id="HpaT808088">
    <property type="protein sequence ID" value="HpaP808088"/>
    <property type="gene ID" value="HpaG808088"/>
</dbReference>
<dbReference type="Proteomes" id="UP000011713">
    <property type="component" value="Unassembled WGS sequence"/>
</dbReference>
<evidence type="ECO:0000256" key="3">
    <source>
        <dbReference type="ARBA" id="ARBA00022833"/>
    </source>
</evidence>
<feature type="compositionally biased region" description="Low complexity" evidence="5">
    <location>
        <begin position="56"/>
        <end position="67"/>
    </location>
</feature>
<dbReference type="eggNOG" id="ENOG502QQPY">
    <property type="taxonomic scope" value="Eukaryota"/>
</dbReference>
<dbReference type="InParanoid" id="M4BNV0"/>
<keyword evidence="2 4" id="KW-0863">Zinc-finger</keyword>
<keyword evidence="1" id="KW-0479">Metal-binding</keyword>
<dbReference type="CDD" id="cd16449">
    <property type="entry name" value="RING-HC"/>
    <property type="match status" value="1"/>
</dbReference>
<reference evidence="8" key="1">
    <citation type="journal article" date="2010" name="Science">
        <title>Signatures of adaptation to obligate biotrophy in the Hyaloperonospora arabidopsidis genome.</title>
        <authorList>
            <person name="Baxter L."/>
            <person name="Tripathy S."/>
            <person name="Ishaque N."/>
            <person name="Boot N."/>
            <person name="Cabral A."/>
            <person name="Kemen E."/>
            <person name="Thines M."/>
            <person name="Ah-Fong A."/>
            <person name="Anderson R."/>
            <person name="Badejoko W."/>
            <person name="Bittner-Eddy P."/>
            <person name="Boore J.L."/>
            <person name="Chibucos M.C."/>
            <person name="Coates M."/>
            <person name="Dehal P."/>
            <person name="Delehaunty K."/>
            <person name="Dong S."/>
            <person name="Downton P."/>
            <person name="Dumas B."/>
            <person name="Fabro G."/>
            <person name="Fronick C."/>
            <person name="Fuerstenberg S.I."/>
            <person name="Fulton L."/>
            <person name="Gaulin E."/>
            <person name="Govers F."/>
            <person name="Hughes L."/>
            <person name="Humphray S."/>
            <person name="Jiang R.H."/>
            <person name="Judelson H."/>
            <person name="Kamoun S."/>
            <person name="Kyung K."/>
            <person name="Meijer H."/>
            <person name="Minx P."/>
            <person name="Morris P."/>
            <person name="Nelson J."/>
            <person name="Phuntumart V."/>
            <person name="Qutob D."/>
            <person name="Rehmany A."/>
            <person name="Rougon-Cardoso A."/>
            <person name="Ryden P."/>
            <person name="Torto-Alalibo T."/>
            <person name="Studholme D."/>
            <person name="Wang Y."/>
            <person name="Win J."/>
            <person name="Wood J."/>
            <person name="Clifton S.W."/>
            <person name="Rogers J."/>
            <person name="Van den Ackerveken G."/>
            <person name="Jones J.D."/>
            <person name="McDowell J.M."/>
            <person name="Beynon J."/>
            <person name="Tyler B.M."/>
        </authorList>
    </citation>
    <scope>NUCLEOTIDE SEQUENCE [LARGE SCALE GENOMIC DNA]</scope>
    <source>
        <strain evidence="8">Emoy2</strain>
    </source>
</reference>
<evidence type="ECO:0000256" key="1">
    <source>
        <dbReference type="ARBA" id="ARBA00022723"/>
    </source>
</evidence>
<evidence type="ECO:0000256" key="5">
    <source>
        <dbReference type="SAM" id="MobiDB-lite"/>
    </source>
</evidence>
<dbReference type="PROSITE" id="PS00518">
    <property type="entry name" value="ZF_RING_1"/>
    <property type="match status" value="1"/>
</dbReference>
<protein>
    <recommendedName>
        <fullName evidence="6">RING-type domain-containing protein</fullName>
    </recommendedName>
</protein>
<proteinExistence type="predicted"/>
<keyword evidence="3" id="KW-0862">Zinc</keyword>
<evidence type="ECO:0000259" key="6">
    <source>
        <dbReference type="PROSITE" id="PS50089"/>
    </source>
</evidence>
<dbReference type="SUPFAM" id="SSF57850">
    <property type="entry name" value="RING/U-box"/>
    <property type="match status" value="1"/>
</dbReference>
<feature type="region of interest" description="Disordered" evidence="5">
    <location>
        <begin position="56"/>
        <end position="82"/>
    </location>
</feature>
<keyword evidence="8" id="KW-1185">Reference proteome</keyword>
<dbReference type="Pfam" id="PF13920">
    <property type="entry name" value="zf-C3HC4_3"/>
    <property type="match status" value="1"/>
</dbReference>
<name>M4BNV0_HYAAE</name>
<evidence type="ECO:0000256" key="4">
    <source>
        <dbReference type="PROSITE-ProRule" id="PRU00175"/>
    </source>
</evidence>
<dbReference type="GO" id="GO:0008270">
    <property type="term" value="F:zinc ion binding"/>
    <property type="evidence" value="ECO:0007669"/>
    <property type="project" value="UniProtKB-KW"/>
</dbReference>
<feature type="domain" description="RING-type" evidence="6">
    <location>
        <begin position="1160"/>
        <end position="1196"/>
    </location>
</feature>
<dbReference type="HOGENOM" id="CLU_269960_0_0_1"/>
<dbReference type="PROSITE" id="PS50089">
    <property type="entry name" value="ZF_RING_2"/>
    <property type="match status" value="1"/>
</dbReference>
<dbReference type="InterPro" id="IPR013083">
    <property type="entry name" value="Znf_RING/FYVE/PHD"/>
</dbReference>
<evidence type="ECO:0000313" key="8">
    <source>
        <dbReference type="Proteomes" id="UP000011713"/>
    </source>
</evidence>
<reference evidence="7" key="2">
    <citation type="submission" date="2015-06" db="UniProtKB">
        <authorList>
            <consortium name="EnsemblProtists"/>
        </authorList>
    </citation>
    <scope>IDENTIFICATION</scope>
    <source>
        <strain evidence="7">Emoy2</strain>
    </source>
</reference>
<dbReference type="OMA" id="REYACAT"/>